<evidence type="ECO:0000256" key="10">
    <source>
        <dbReference type="SAM" id="SignalP"/>
    </source>
</evidence>
<dbReference type="SMART" id="SM01029">
    <property type="entry name" value="BetaGal_dom2"/>
    <property type="match status" value="1"/>
</dbReference>
<dbReference type="Gene3D" id="2.102.20.10">
    <property type="entry name" value="Beta-galactosidase, domain 2"/>
    <property type="match status" value="1"/>
</dbReference>
<dbReference type="Gene3D" id="3.20.20.80">
    <property type="entry name" value="Glycosidases"/>
    <property type="match status" value="1"/>
</dbReference>
<dbReference type="InterPro" id="IPR017853">
    <property type="entry name" value="GH"/>
</dbReference>
<dbReference type="PRINTS" id="PR00742">
    <property type="entry name" value="GLHYDRLASE35"/>
</dbReference>
<dbReference type="InterPro" id="IPR037110">
    <property type="entry name" value="Betagal_dom2_sf"/>
</dbReference>
<evidence type="ECO:0000313" key="13">
    <source>
        <dbReference type="Proteomes" id="UP001274830"/>
    </source>
</evidence>
<dbReference type="Gene3D" id="2.60.120.260">
    <property type="entry name" value="Galactose-binding domain-like"/>
    <property type="match status" value="2"/>
</dbReference>
<protein>
    <recommendedName>
        <fullName evidence="3 8">Beta-galactosidase</fullName>
        <ecNumber evidence="3 8">3.2.1.23</ecNumber>
    </recommendedName>
</protein>
<gene>
    <name evidence="12" type="ORF">LTR78_010882</name>
</gene>
<reference evidence="12" key="1">
    <citation type="submission" date="2023-07" db="EMBL/GenBank/DDBJ databases">
        <title>Black Yeasts Isolated from many extreme environments.</title>
        <authorList>
            <person name="Coleine C."/>
            <person name="Stajich J.E."/>
            <person name="Selbmann L."/>
        </authorList>
    </citation>
    <scope>NUCLEOTIDE SEQUENCE</scope>
    <source>
        <strain evidence="12">CCFEE 5485</strain>
    </source>
</reference>
<dbReference type="FunFam" id="2.102.20.10:FF:000001">
    <property type="entry name" value="Beta-galactosidase A"/>
    <property type="match status" value="1"/>
</dbReference>
<dbReference type="InterPro" id="IPR036833">
    <property type="entry name" value="BetaGal_dom3_sf"/>
</dbReference>
<feature type="signal peptide" evidence="10">
    <location>
        <begin position="1"/>
        <end position="21"/>
    </location>
</feature>
<accession>A0AAE0WGN3</accession>
<evidence type="ECO:0000256" key="2">
    <source>
        <dbReference type="ARBA" id="ARBA00009809"/>
    </source>
</evidence>
<evidence type="ECO:0000256" key="7">
    <source>
        <dbReference type="ARBA" id="ARBA00023295"/>
    </source>
</evidence>
<comment type="caution">
    <text evidence="12">The sequence shown here is derived from an EMBL/GenBank/DDBJ whole genome shotgun (WGS) entry which is preliminary data.</text>
</comment>
<organism evidence="12 13">
    <name type="scientific">Recurvomyces mirabilis</name>
    <dbReference type="NCBI Taxonomy" id="574656"/>
    <lineage>
        <taxon>Eukaryota</taxon>
        <taxon>Fungi</taxon>
        <taxon>Dikarya</taxon>
        <taxon>Ascomycota</taxon>
        <taxon>Pezizomycotina</taxon>
        <taxon>Dothideomycetes</taxon>
        <taxon>Dothideomycetidae</taxon>
        <taxon>Mycosphaerellales</taxon>
        <taxon>Teratosphaeriaceae</taxon>
        <taxon>Recurvomyces</taxon>
    </lineage>
</organism>
<feature type="domain" description="Beta-galactosidase" evidence="11">
    <location>
        <begin position="393"/>
        <end position="571"/>
    </location>
</feature>
<dbReference type="Gene3D" id="2.60.390.10">
    <property type="entry name" value="Beta-galactosidase, domain 3"/>
    <property type="match status" value="1"/>
</dbReference>
<keyword evidence="6" id="KW-0325">Glycoprotein</keyword>
<dbReference type="InterPro" id="IPR025300">
    <property type="entry name" value="BetaGal_jelly_roll_dom"/>
</dbReference>
<dbReference type="SUPFAM" id="SSF51445">
    <property type="entry name" value="(Trans)glycosidases"/>
    <property type="match status" value="1"/>
</dbReference>
<comment type="catalytic activity">
    <reaction evidence="1 8">
        <text>Hydrolysis of terminal non-reducing beta-D-galactose residues in beta-D-galactosides.</text>
        <dbReference type="EC" id="3.2.1.23"/>
    </reaction>
</comment>
<feature type="chain" id="PRO_5041937487" description="Beta-galactosidase" evidence="10">
    <location>
        <begin position="22"/>
        <end position="1013"/>
    </location>
</feature>
<dbReference type="Pfam" id="PF13364">
    <property type="entry name" value="BetaGal_ABD2"/>
    <property type="match status" value="2"/>
</dbReference>
<dbReference type="Pfam" id="PF13363">
    <property type="entry name" value="BetaGal_dom3"/>
    <property type="match status" value="1"/>
</dbReference>
<dbReference type="Pfam" id="PF01301">
    <property type="entry name" value="Glyco_hydro_35"/>
    <property type="match status" value="1"/>
</dbReference>
<dbReference type="SUPFAM" id="SSF117100">
    <property type="entry name" value="Beta-galactosidase LacA, domain 3"/>
    <property type="match status" value="1"/>
</dbReference>
<dbReference type="GO" id="GO:0005975">
    <property type="term" value="P:carbohydrate metabolic process"/>
    <property type="evidence" value="ECO:0007669"/>
    <property type="project" value="InterPro"/>
</dbReference>
<comment type="similarity">
    <text evidence="2 9">Belongs to the glycosyl hydrolase 35 family.</text>
</comment>
<dbReference type="InterPro" id="IPR001944">
    <property type="entry name" value="Glycoside_Hdrlase_35"/>
</dbReference>
<keyword evidence="7 8" id="KW-0326">Glycosidase</keyword>
<keyword evidence="13" id="KW-1185">Reference proteome</keyword>
<dbReference type="FunFam" id="2.60.120.260:FF:000065">
    <property type="entry name" value="Beta-galactosidase A"/>
    <property type="match status" value="1"/>
</dbReference>
<evidence type="ECO:0000256" key="5">
    <source>
        <dbReference type="ARBA" id="ARBA00022801"/>
    </source>
</evidence>
<dbReference type="SUPFAM" id="SSF51011">
    <property type="entry name" value="Glycosyl hydrolase domain"/>
    <property type="match status" value="1"/>
</dbReference>
<dbReference type="EC" id="3.2.1.23" evidence="3 8"/>
<dbReference type="InterPro" id="IPR019801">
    <property type="entry name" value="Glyco_hydro_35_CS"/>
</dbReference>
<dbReference type="Proteomes" id="UP001274830">
    <property type="component" value="Unassembled WGS sequence"/>
</dbReference>
<dbReference type="FunFam" id="3.20.20.80:FF:000040">
    <property type="entry name" value="Beta-galactosidase A"/>
    <property type="match status" value="1"/>
</dbReference>
<dbReference type="PANTHER" id="PTHR23421">
    <property type="entry name" value="BETA-GALACTOSIDASE RELATED"/>
    <property type="match status" value="1"/>
</dbReference>
<dbReference type="PROSITE" id="PS01182">
    <property type="entry name" value="GLYCOSYL_HYDROL_F35"/>
    <property type="match status" value="1"/>
</dbReference>
<proteinExistence type="inferred from homology"/>
<evidence type="ECO:0000256" key="8">
    <source>
        <dbReference type="RuleBase" id="RU000675"/>
    </source>
</evidence>
<dbReference type="GO" id="GO:0004565">
    <property type="term" value="F:beta-galactosidase activity"/>
    <property type="evidence" value="ECO:0007669"/>
    <property type="project" value="UniProtKB-EC"/>
</dbReference>
<evidence type="ECO:0000256" key="1">
    <source>
        <dbReference type="ARBA" id="ARBA00001412"/>
    </source>
</evidence>
<evidence type="ECO:0000256" key="9">
    <source>
        <dbReference type="RuleBase" id="RU003679"/>
    </source>
</evidence>
<evidence type="ECO:0000256" key="4">
    <source>
        <dbReference type="ARBA" id="ARBA00022729"/>
    </source>
</evidence>
<name>A0AAE0WGN3_9PEZI</name>
<evidence type="ECO:0000256" key="3">
    <source>
        <dbReference type="ARBA" id="ARBA00012756"/>
    </source>
</evidence>
<dbReference type="AlphaFoldDB" id="A0AAE0WGN3"/>
<dbReference type="InterPro" id="IPR018954">
    <property type="entry name" value="Betagal_dom2"/>
</dbReference>
<dbReference type="Pfam" id="PF10435">
    <property type="entry name" value="BetaGal_dom2"/>
    <property type="match status" value="1"/>
</dbReference>
<dbReference type="InterPro" id="IPR008979">
    <property type="entry name" value="Galactose-bd-like_sf"/>
</dbReference>
<sequence length="1013" mass="110333">MLFGKFFQAAVASMAVVQSTAMTIGGKPNMMIKPYKRELLQDIVTWDTHSLFVRGERVLFFSGEFHPFRLPVPSLWLDVFQKIKALGYNGVSFYVDWALLEGKQGEFNASGIFAFEPFFEAASTAGIYLLARPGPYINAEVSGGGYPGWMQRIPALLRTRDPLYLNATQNYVSSIGAIIAKAQITNGGPVILVQSENEYTYASSRVPEFPDPVYFGAVEQQYRDAGIIVPLINNDASPQGNFAPSKPAAVDIYGYDGYPLGFDCANPYTWPDQALPTYFLGSHQNDSPTTPNFIVEFQGGSFDPWGGPGFQSCLALLGPEFERVFYKSDFSAGVTMFNIYMTYGGTNWGNLGHPGGYTSYDYAAVIDEMRGVGREKYSEAKLEANFLRASPAYLTAIPQSPYNANGSYTNNSLIATTPILGNVTNFYVIRHAAYNTLDTTEYMITLPTSHGAMTIPQLGGNLSLHGRDSKFHVTDYDLGGINLLYSTAEIFTWKQYHNNRVLVVYGGPGETHEVAVSNGGKATVTQGSGVKTAQRNGVTVLNYQTSPDTRVVHLANGVAVYLLDRNTAYDYWVVSLPNDSVSGNFTNATYEVSAPIVKAGYLIRTATVAESSIHLIGDINATTDIEVIGGAPPQTTEITFNGEALNFKQGRYGVVSATVKYKTPRLALPNLSNIGWKVVDSLPEVRPGYDDSLWTSATLTSTNNTVRNLTTPQSLYASDYGYNTGVLLYRAHFVADGNETTFYVQTQGGSAYGHSVWLNQTFLGSFYGGDKYSSWGSTFNLSALTCEENYVFTVLIDNNGLDEDFQVGSEGMKDPRGVLNYNLAGHAATDLSWKLTGNLHGEDFEDRTRGPLNEGGLYAERQGWHLPGAPTSTWASSALGPMEGLTKAGVKFYSTTFDLNLPAGYDIPLSFSFSNATTNADGTVSSYRSMIYVNGYQFGKYVHNIGPQDNFPVPEGIWNYHGSNYVAVVLWSLEAAGARVGNLSLVAGQALQSGFGPVALSPLTGWQPRAGAY</sequence>
<dbReference type="InterPro" id="IPR031330">
    <property type="entry name" value="Gly_Hdrlase_35_cat"/>
</dbReference>
<dbReference type="SUPFAM" id="SSF49785">
    <property type="entry name" value="Galactose-binding domain-like"/>
    <property type="match status" value="2"/>
</dbReference>
<dbReference type="EMBL" id="JAUTXT010000095">
    <property type="protein sequence ID" value="KAK3669247.1"/>
    <property type="molecule type" value="Genomic_DNA"/>
</dbReference>
<keyword evidence="5 8" id="KW-0378">Hydrolase</keyword>
<keyword evidence="4 10" id="KW-0732">Signal</keyword>
<evidence type="ECO:0000259" key="11">
    <source>
        <dbReference type="SMART" id="SM01029"/>
    </source>
</evidence>
<evidence type="ECO:0000313" key="12">
    <source>
        <dbReference type="EMBL" id="KAK3669247.1"/>
    </source>
</evidence>
<evidence type="ECO:0000256" key="6">
    <source>
        <dbReference type="ARBA" id="ARBA00023180"/>
    </source>
</evidence>
<dbReference type="InterPro" id="IPR025972">
    <property type="entry name" value="BetaGal_dom3"/>
</dbReference>